<name>A0A7G1G796_9BACT</name>
<keyword evidence="5 8" id="KW-0378">Hydrolase</keyword>
<dbReference type="GO" id="GO:0006189">
    <property type="term" value="P:'de novo' IMP biosynthetic process"/>
    <property type="evidence" value="ECO:0007669"/>
    <property type="project" value="UniProtKB-UniRule"/>
</dbReference>
<dbReference type="CDD" id="cd01740">
    <property type="entry name" value="GATase1_FGAR_AT"/>
    <property type="match status" value="1"/>
</dbReference>
<feature type="active site" description="Nucleophile" evidence="8">
    <location>
        <position position="87"/>
    </location>
</feature>
<keyword evidence="2 8" id="KW-0436">Ligase</keyword>
<dbReference type="Pfam" id="PF13507">
    <property type="entry name" value="GATase_5"/>
    <property type="match status" value="1"/>
</dbReference>
<dbReference type="HAMAP" id="MF_00421">
    <property type="entry name" value="PurQ"/>
    <property type="match status" value="1"/>
</dbReference>
<proteinExistence type="inferred from homology"/>
<feature type="active site" evidence="8">
    <location>
        <position position="194"/>
    </location>
</feature>
<dbReference type="PANTHER" id="PTHR47552:SF1">
    <property type="entry name" value="PHOSPHORIBOSYLFORMYLGLYCINAMIDINE SYNTHASE SUBUNIT PURQ"/>
    <property type="match status" value="1"/>
</dbReference>
<comment type="pathway">
    <text evidence="8">Purine metabolism; IMP biosynthesis via de novo pathway; 5-amino-1-(5-phospho-D-ribosyl)imidazole from N(2)-formyl-N(1)-(5-phospho-D-ribosyl)glycinamide: step 1/2.</text>
</comment>
<dbReference type="EMBL" id="AP018712">
    <property type="protein sequence ID" value="BBE31216.1"/>
    <property type="molecule type" value="Genomic_DNA"/>
</dbReference>
<reference evidence="9 10" key="1">
    <citation type="submission" date="2018-06" db="EMBL/GenBank/DDBJ databases">
        <title>Genome sequencing of Oceanotoga sp. sy52.</title>
        <authorList>
            <person name="Mori K."/>
        </authorList>
    </citation>
    <scope>NUCLEOTIDE SEQUENCE [LARGE SCALE GENOMIC DNA]</scope>
    <source>
        <strain evidence="10">sy52</strain>
    </source>
</reference>
<dbReference type="AlphaFoldDB" id="A0A7G1G796"/>
<evidence type="ECO:0000256" key="2">
    <source>
        <dbReference type="ARBA" id="ARBA00022598"/>
    </source>
</evidence>
<dbReference type="SMART" id="SM01211">
    <property type="entry name" value="GATase_5"/>
    <property type="match status" value="1"/>
</dbReference>
<evidence type="ECO:0000256" key="1">
    <source>
        <dbReference type="ARBA" id="ARBA00022490"/>
    </source>
</evidence>
<dbReference type="GO" id="GO:0005737">
    <property type="term" value="C:cytoplasm"/>
    <property type="evidence" value="ECO:0007669"/>
    <property type="project" value="UniProtKB-SubCell"/>
</dbReference>
<dbReference type="UniPathway" id="UPA00074">
    <property type="reaction ID" value="UER00128"/>
</dbReference>
<dbReference type="GO" id="GO:0004359">
    <property type="term" value="F:glutaminase activity"/>
    <property type="evidence" value="ECO:0007669"/>
    <property type="project" value="UniProtKB-EC"/>
</dbReference>
<dbReference type="FunCoup" id="A0A7G1G796">
    <property type="interactions" value="117"/>
</dbReference>
<dbReference type="EC" id="3.5.1.2" evidence="8"/>
<evidence type="ECO:0000256" key="8">
    <source>
        <dbReference type="HAMAP-Rule" id="MF_00421"/>
    </source>
</evidence>
<dbReference type="PROSITE" id="PS51273">
    <property type="entry name" value="GATASE_TYPE_1"/>
    <property type="match status" value="1"/>
</dbReference>
<dbReference type="InParanoid" id="A0A7G1G796"/>
<keyword evidence="4 8" id="KW-0658">Purine biosynthesis</keyword>
<dbReference type="InterPro" id="IPR010075">
    <property type="entry name" value="PRibForGlyAmidine_synth_PurQ"/>
</dbReference>
<keyword evidence="3 8" id="KW-0547">Nucleotide-binding</keyword>
<feature type="active site" evidence="8">
    <location>
        <position position="192"/>
    </location>
</feature>
<comment type="catalytic activity">
    <reaction evidence="8">
        <text>N(2)-formyl-N(1)-(5-phospho-beta-D-ribosyl)glycinamide + L-glutamine + ATP + H2O = 2-formamido-N(1)-(5-O-phospho-beta-D-ribosyl)acetamidine + L-glutamate + ADP + phosphate + H(+)</text>
        <dbReference type="Rhea" id="RHEA:17129"/>
        <dbReference type="ChEBI" id="CHEBI:15377"/>
        <dbReference type="ChEBI" id="CHEBI:15378"/>
        <dbReference type="ChEBI" id="CHEBI:29985"/>
        <dbReference type="ChEBI" id="CHEBI:30616"/>
        <dbReference type="ChEBI" id="CHEBI:43474"/>
        <dbReference type="ChEBI" id="CHEBI:58359"/>
        <dbReference type="ChEBI" id="CHEBI:147286"/>
        <dbReference type="ChEBI" id="CHEBI:147287"/>
        <dbReference type="ChEBI" id="CHEBI:456216"/>
        <dbReference type="EC" id="6.3.5.3"/>
    </reaction>
</comment>
<comment type="subunit">
    <text evidence="8">Part of the FGAM synthase complex composed of 1 PurL, 1 PurQ and 2 PurS subunits.</text>
</comment>
<dbReference type="GO" id="GO:0005524">
    <property type="term" value="F:ATP binding"/>
    <property type="evidence" value="ECO:0007669"/>
    <property type="project" value="UniProtKB-KW"/>
</dbReference>
<dbReference type="SUPFAM" id="SSF52317">
    <property type="entry name" value="Class I glutamine amidotransferase-like"/>
    <property type="match status" value="1"/>
</dbReference>
<keyword evidence="7 8" id="KW-0315">Glutamine amidotransferase</keyword>
<keyword evidence="10" id="KW-1185">Reference proteome</keyword>
<dbReference type="PIRSF" id="PIRSF001586">
    <property type="entry name" value="FGAM_synth_I"/>
    <property type="match status" value="1"/>
</dbReference>
<protein>
    <recommendedName>
        <fullName evidence="8">Phosphoribosylformylglycinamidine synthase subunit PurQ</fullName>
        <shortName evidence="8">FGAM synthase</shortName>
        <ecNumber evidence="8">6.3.5.3</ecNumber>
    </recommendedName>
    <alternativeName>
        <fullName evidence="8">Formylglycinamide ribonucleotide amidotransferase subunit I</fullName>
        <shortName evidence="8">FGAR amidotransferase I</shortName>
        <shortName evidence="8">FGAR-AT I</shortName>
    </alternativeName>
    <alternativeName>
        <fullName evidence="8">Glutaminase PurQ</fullName>
        <ecNumber evidence="8">3.5.1.2</ecNumber>
    </alternativeName>
    <alternativeName>
        <fullName evidence="8">Phosphoribosylformylglycinamidine synthase subunit I</fullName>
    </alternativeName>
</protein>
<evidence type="ECO:0000256" key="4">
    <source>
        <dbReference type="ARBA" id="ARBA00022755"/>
    </source>
</evidence>
<dbReference type="KEGG" id="ocy:OSSY52_13570"/>
<gene>
    <name evidence="8 9" type="primary">purQ</name>
    <name evidence="9" type="ORF">OSSY52_13570</name>
</gene>
<dbReference type="NCBIfam" id="TIGR01737">
    <property type="entry name" value="FGAM_synth_I"/>
    <property type="match status" value="1"/>
</dbReference>
<dbReference type="PANTHER" id="PTHR47552">
    <property type="entry name" value="PHOSPHORIBOSYLFORMYLGLYCINAMIDINE SYNTHASE SUBUNIT PURQ"/>
    <property type="match status" value="1"/>
</dbReference>
<dbReference type="Proteomes" id="UP000516361">
    <property type="component" value="Chromosome"/>
</dbReference>
<evidence type="ECO:0000256" key="3">
    <source>
        <dbReference type="ARBA" id="ARBA00022741"/>
    </source>
</evidence>
<dbReference type="GO" id="GO:0004642">
    <property type="term" value="F:phosphoribosylformylglycinamidine synthase activity"/>
    <property type="evidence" value="ECO:0007669"/>
    <property type="project" value="UniProtKB-UniRule"/>
</dbReference>
<accession>A0A7G1G796</accession>
<evidence type="ECO:0000256" key="5">
    <source>
        <dbReference type="ARBA" id="ARBA00022801"/>
    </source>
</evidence>
<keyword evidence="6 8" id="KW-0067">ATP-binding</keyword>
<dbReference type="Gene3D" id="3.40.50.880">
    <property type="match status" value="1"/>
</dbReference>
<evidence type="ECO:0000256" key="6">
    <source>
        <dbReference type="ARBA" id="ARBA00022840"/>
    </source>
</evidence>
<evidence type="ECO:0000313" key="9">
    <source>
        <dbReference type="EMBL" id="BBE31216.1"/>
    </source>
</evidence>
<organism evidence="9 10">
    <name type="scientific">Tepiditoga spiralis</name>
    <dbReference type="NCBI Taxonomy" id="2108365"/>
    <lineage>
        <taxon>Bacteria</taxon>
        <taxon>Thermotogati</taxon>
        <taxon>Thermotogota</taxon>
        <taxon>Thermotogae</taxon>
        <taxon>Petrotogales</taxon>
        <taxon>Petrotogaceae</taxon>
        <taxon>Tepiditoga</taxon>
    </lineage>
</organism>
<comment type="catalytic activity">
    <reaction evidence="8">
        <text>L-glutamine + H2O = L-glutamate + NH4(+)</text>
        <dbReference type="Rhea" id="RHEA:15889"/>
        <dbReference type="ChEBI" id="CHEBI:15377"/>
        <dbReference type="ChEBI" id="CHEBI:28938"/>
        <dbReference type="ChEBI" id="CHEBI:29985"/>
        <dbReference type="ChEBI" id="CHEBI:58359"/>
        <dbReference type="EC" id="3.5.1.2"/>
    </reaction>
</comment>
<dbReference type="EC" id="6.3.5.3" evidence="8"/>
<dbReference type="InterPro" id="IPR029062">
    <property type="entry name" value="Class_I_gatase-like"/>
</dbReference>
<comment type="function">
    <text evidence="8">Part of the phosphoribosylformylglycinamidine synthase complex involved in the purines biosynthetic pathway. Catalyzes the ATP-dependent conversion of formylglycinamide ribonucleotide (FGAR) and glutamine to yield formylglycinamidine ribonucleotide (FGAM) and glutamate. The FGAM synthase complex is composed of three subunits. PurQ produces an ammonia molecule by converting glutamine to glutamate. PurL transfers the ammonia molecule to FGAR to form FGAM in an ATP-dependent manner. PurS interacts with PurQ and PurL and is thought to assist in the transfer of the ammonia molecule from PurQ to PurL.</text>
</comment>
<evidence type="ECO:0000313" key="10">
    <source>
        <dbReference type="Proteomes" id="UP000516361"/>
    </source>
</evidence>
<keyword evidence="1 8" id="KW-0963">Cytoplasm</keyword>
<comment type="subcellular location">
    <subcellularLocation>
        <location evidence="8">Cytoplasm</location>
    </subcellularLocation>
</comment>
<evidence type="ECO:0000256" key="7">
    <source>
        <dbReference type="ARBA" id="ARBA00022962"/>
    </source>
</evidence>
<sequence length="223" mass="25179">MIKAGIIVFPGSNCDRDAEFALNSCGFETEYIWHDYDNILKYDFIFIPGGFSYGDYLRAGALAKFSPVMKHVEKFAIEKKGLIMGVCNGFQILTETGMLPGALSKNTSLKFICKDVDVNVESFETPFTKYIEKKKLRLPIAHSEGNFKIEKKDIELIKDKVAFKYVENPNGSYEDIAGIFNKNLNILGMMPHPERNSVKTLGNGDGAYIFLSIRRYLEDAKNN</sequence>
<dbReference type="NCBIfam" id="NF002957">
    <property type="entry name" value="PRK03619.1"/>
    <property type="match status" value="1"/>
</dbReference>